<dbReference type="PANTHER" id="PTHR43223">
    <property type="entry name" value="ALKYL/ARYL-SULFATASE"/>
    <property type="match status" value="1"/>
</dbReference>
<keyword evidence="7" id="KW-1185">Reference proteome</keyword>
<evidence type="ECO:0000256" key="4">
    <source>
        <dbReference type="ARBA" id="ARBA00033751"/>
    </source>
</evidence>
<dbReference type="PROSITE" id="PS51257">
    <property type="entry name" value="PROKAR_LIPOPROTEIN"/>
    <property type="match status" value="1"/>
</dbReference>
<dbReference type="Pfam" id="PF00753">
    <property type="entry name" value="Lactamase_B"/>
    <property type="match status" value="1"/>
</dbReference>
<accession>A0A426V7Y5</accession>
<dbReference type="Pfam" id="PF14864">
    <property type="entry name" value="Alkyl_sulf_C"/>
    <property type="match status" value="1"/>
</dbReference>
<dbReference type="SUPFAM" id="SSF56281">
    <property type="entry name" value="Metallo-hydrolase/oxidoreductase"/>
    <property type="match status" value="1"/>
</dbReference>
<comment type="caution">
    <text evidence="6">The sequence shown here is derived from an EMBL/GenBank/DDBJ whole genome shotgun (WGS) entry which is preliminary data.</text>
</comment>
<dbReference type="GO" id="GO:0046983">
    <property type="term" value="F:protein dimerization activity"/>
    <property type="evidence" value="ECO:0007669"/>
    <property type="project" value="InterPro"/>
</dbReference>
<dbReference type="SMART" id="SM00849">
    <property type="entry name" value="Lactamase_B"/>
    <property type="match status" value="1"/>
</dbReference>
<dbReference type="OrthoDB" id="9815874at2"/>
<organism evidence="6 7">
    <name type="scientific">Aquabacterium soli</name>
    <dbReference type="NCBI Taxonomy" id="2493092"/>
    <lineage>
        <taxon>Bacteria</taxon>
        <taxon>Pseudomonadati</taxon>
        <taxon>Pseudomonadota</taxon>
        <taxon>Betaproteobacteria</taxon>
        <taxon>Burkholderiales</taxon>
        <taxon>Aquabacterium</taxon>
    </lineage>
</organism>
<protein>
    <submittedName>
        <fullName evidence="6">MBL fold metallo-hydrolase</fullName>
    </submittedName>
</protein>
<dbReference type="Gene3D" id="3.60.15.30">
    <property type="entry name" value="Metallo-beta-lactamase domain"/>
    <property type="match status" value="1"/>
</dbReference>
<dbReference type="PANTHER" id="PTHR43223:SF1">
    <property type="entry name" value="ALKYL_ARYL-SULFATASE BDS1"/>
    <property type="match status" value="1"/>
</dbReference>
<reference evidence="6 7" key="1">
    <citation type="submission" date="2018-12" db="EMBL/GenBank/DDBJ databases">
        <title>The whole draft genome of Aquabacterium sp. SJQ9.</title>
        <authorList>
            <person name="Sun L."/>
            <person name="Gao X."/>
            <person name="Chen W."/>
            <person name="Huang K."/>
        </authorList>
    </citation>
    <scope>NUCLEOTIDE SEQUENCE [LARGE SCALE GENOMIC DNA]</scope>
    <source>
        <strain evidence="6 7">SJQ9</strain>
    </source>
</reference>
<dbReference type="GO" id="GO:0018909">
    <property type="term" value="P:dodecyl sulfate metabolic process"/>
    <property type="evidence" value="ECO:0007669"/>
    <property type="project" value="InterPro"/>
</dbReference>
<sequence length="656" mass="71084">MTHLLRSTIPTLTAILALTACSRATPPVDEASKASASVQQANAAVAKAADLSDPPSFADAQRGFIAAPTGQVKDADGKVVWDFSAFAFIKGPAPATVNPSLWRQALLNNHVGLFKVRDGIWQLRGFDLANITLIQGKTGWIVVDTATARETSAAALAFARQHLGNQPVSAVVFTHSHVDHFGGALGVISAEEAKQRQVPVVAPAGFMEEATSENVLMGTAMGRRSIYMYGNRLPRNAEGLVDNGLGKAVAYGRVGLLPPTVVVDKPEQEMMLDGVRFVFHNVPGSEAPSEFTFSLPDLKAFCGAELMGQTLHNLYTLRGAKVRDALKWAGYLDAALDQSAGAEVVFNQHHWPVWGADHIRTSIERQRDIYRYIHDQTVRLMNAGLTGPEIAETLELPKALQDELTIRGYYGTVRHNIKAVYQHYLGWYDANPANLDPLPPVDAAKRYVALAGGVDKLVASAQRAYDAGDYRWAAELLKHAVYAEPSNQPAKALMAQSFEQMGYMAESSAWRNAYLTGALELRQGPPDKGIARDALLDMLQHTPIERFLEAMSASLNGPKAGDTRLSVNLVFSELGESYVLRIDNGVLHFKKAPPATDANATLTLTKAFFLRMVTGGAGAKDLLLSDQTKIDGSKLDLGRFFALIEKAPGTFPIVTR</sequence>
<evidence type="ECO:0000256" key="1">
    <source>
        <dbReference type="ARBA" id="ARBA00022723"/>
    </source>
</evidence>
<dbReference type="Gene3D" id="3.30.1050.10">
    <property type="entry name" value="SCP2 sterol-binding domain"/>
    <property type="match status" value="1"/>
</dbReference>
<comment type="similarity">
    <text evidence="4">Belongs to the metallo-beta-lactamase superfamily. Type III sulfatase family.</text>
</comment>
<dbReference type="Proteomes" id="UP000269265">
    <property type="component" value="Unassembled WGS sequence"/>
</dbReference>
<dbReference type="InterPro" id="IPR036866">
    <property type="entry name" value="RibonucZ/Hydroxyglut_hydro"/>
</dbReference>
<evidence type="ECO:0000313" key="7">
    <source>
        <dbReference type="Proteomes" id="UP000269265"/>
    </source>
</evidence>
<evidence type="ECO:0000313" key="6">
    <source>
        <dbReference type="EMBL" id="RRS02983.1"/>
    </source>
</evidence>
<gene>
    <name evidence="6" type="ORF">EIP75_17730</name>
</gene>
<dbReference type="Pfam" id="PF14863">
    <property type="entry name" value="Alkyl_sulf_dimr"/>
    <property type="match status" value="1"/>
</dbReference>
<dbReference type="SUPFAM" id="SSF55718">
    <property type="entry name" value="SCP-like"/>
    <property type="match status" value="1"/>
</dbReference>
<dbReference type="InterPro" id="IPR044097">
    <property type="entry name" value="Bds1/SdsA1_MBL-fold"/>
</dbReference>
<dbReference type="InterPro" id="IPR001279">
    <property type="entry name" value="Metallo-B-lactamas"/>
</dbReference>
<dbReference type="RefSeq" id="WP_125244619.1">
    <property type="nucleotide sequence ID" value="NZ_RSED01000016.1"/>
</dbReference>
<dbReference type="InterPro" id="IPR029229">
    <property type="entry name" value="Alkyl_sulf_C"/>
</dbReference>
<evidence type="ECO:0000259" key="5">
    <source>
        <dbReference type="SMART" id="SM00849"/>
    </source>
</evidence>
<dbReference type="GO" id="GO:0046872">
    <property type="term" value="F:metal ion binding"/>
    <property type="evidence" value="ECO:0007669"/>
    <property type="project" value="UniProtKB-KW"/>
</dbReference>
<evidence type="ECO:0000256" key="3">
    <source>
        <dbReference type="ARBA" id="ARBA00022833"/>
    </source>
</evidence>
<proteinExistence type="inferred from homology"/>
<keyword evidence="3" id="KW-0862">Zinc</keyword>
<name>A0A426V7Y5_9BURK</name>
<dbReference type="EMBL" id="RSED01000016">
    <property type="protein sequence ID" value="RRS02983.1"/>
    <property type="molecule type" value="Genomic_DNA"/>
</dbReference>
<dbReference type="CDD" id="cd07710">
    <property type="entry name" value="arylsulfatase_Sdsa1-like_MBL-fold"/>
    <property type="match status" value="1"/>
</dbReference>
<dbReference type="InterPro" id="IPR038536">
    <property type="entry name" value="Alkyl/aryl-sulf_dimr_sf"/>
</dbReference>
<keyword evidence="2 6" id="KW-0378">Hydrolase</keyword>
<evidence type="ECO:0000256" key="2">
    <source>
        <dbReference type="ARBA" id="ARBA00022801"/>
    </source>
</evidence>
<keyword evidence="1" id="KW-0479">Metal-binding</keyword>
<dbReference type="Gene3D" id="1.25.40.880">
    <property type="entry name" value="Alkyl sulfatase, dimerisation domain"/>
    <property type="match status" value="1"/>
</dbReference>
<dbReference type="GO" id="GO:0018741">
    <property type="term" value="F:linear primary-alkylsulfatase activity"/>
    <property type="evidence" value="ECO:0007669"/>
    <property type="project" value="InterPro"/>
</dbReference>
<dbReference type="AlphaFoldDB" id="A0A426V7Y5"/>
<dbReference type="InterPro" id="IPR052195">
    <property type="entry name" value="Bact_Alkyl/Aryl-Sulfatase"/>
</dbReference>
<dbReference type="FunFam" id="3.60.15.30:FF:000001">
    <property type="entry name" value="Alkyl/aryl-sulfatase BDS1"/>
    <property type="match status" value="1"/>
</dbReference>
<dbReference type="InterPro" id="IPR036527">
    <property type="entry name" value="SCP2_sterol-bd_dom_sf"/>
</dbReference>
<dbReference type="InterPro" id="IPR029228">
    <property type="entry name" value="Alkyl_sulf_dimr"/>
</dbReference>
<feature type="domain" description="Metallo-beta-lactamase" evidence="5">
    <location>
        <begin position="128"/>
        <end position="349"/>
    </location>
</feature>